<evidence type="ECO:0000313" key="2">
    <source>
        <dbReference type="EMBL" id="GKV39468.1"/>
    </source>
</evidence>
<protein>
    <submittedName>
        <fullName evidence="2">Uncharacterized protein</fullName>
    </submittedName>
</protein>
<accession>A0AAV5LRN6</accession>
<keyword evidence="3" id="KW-1185">Reference proteome</keyword>
<proteinExistence type="predicted"/>
<reference evidence="2 3" key="1">
    <citation type="journal article" date="2021" name="Commun. Biol.">
        <title>The genome of Shorea leprosula (Dipterocarpaceae) highlights the ecological relevance of drought in aseasonal tropical rainforests.</title>
        <authorList>
            <person name="Ng K.K.S."/>
            <person name="Kobayashi M.J."/>
            <person name="Fawcett J.A."/>
            <person name="Hatakeyama M."/>
            <person name="Paape T."/>
            <person name="Ng C.H."/>
            <person name="Ang C.C."/>
            <person name="Tnah L.H."/>
            <person name="Lee C.T."/>
            <person name="Nishiyama T."/>
            <person name="Sese J."/>
            <person name="O'Brien M.J."/>
            <person name="Copetti D."/>
            <person name="Mohd Noor M.I."/>
            <person name="Ong R.C."/>
            <person name="Putra M."/>
            <person name="Sireger I.Z."/>
            <person name="Indrioko S."/>
            <person name="Kosugi Y."/>
            <person name="Izuno A."/>
            <person name="Isagi Y."/>
            <person name="Lee S.L."/>
            <person name="Shimizu K.K."/>
        </authorList>
    </citation>
    <scope>NUCLEOTIDE SEQUENCE [LARGE SCALE GENOMIC DNA]</scope>
    <source>
        <strain evidence="2">214</strain>
    </source>
</reference>
<dbReference type="EMBL" id="BPVZ01000134">
    <property type="protein sequence ID" value="GKV39468.1"/>
    <property type="molecule type" value="Genomic_DNA"/>
</dbReference>
<keyword evidence="1" id="KW-0732">Signal</keyword>
<evidence type="ECO:0000256" key="1">
    <source>
        <dbReference type="SAM" id="SignalP"/>
    </source>
</evidence>
<feature type="chain" id="PRO_5043450556" evidence="1">
    <location>
        <begin position="32"/>
        <end position="231"/>
    </location>
</feature>
<sequence>MEMLPQPIFSSTFVCIITTFSILLLLPPSYSDDNNTPEYCVPEFHRRDCEQDVPTIDLDPDGSFFLEPANPSDYTLTIASMNFEAFICPETPQNKIWLLPLLKFSEPNKSLPLFYNCNPFPIPDCEPNDNNTALHMNDSEPERYNHSNCSTVEVTVNQTAFTEVQKRELTLLAALGDWFDGVFNSSAFLCNKGPRLDEICQSLAQPPNTKFYQRRSAPGPGMDYLCKIVCF</sequence>
<dbReference type="AlphaFoldDB" id="A0AAV5LRN6"/>
<organism evidence="2 3">
    <name type="scientific">Rubroshorea leprosula</name>
    <dbReference type="NCBI Taxonomy" id="152421"/>
    <lineage>
        <taxon>Eukaryota</taxon>
        <taxon>Viridiplantae</taxon>
        <taxon>Streptophyta</taxon>
        <taxon>Embryophyta</taxon>
        <taxon>Tracheophyta</taxon>
        <taxon>Spermatophyta</taxon>
        <taxon>Magnoliopsida</taxon>
        <taxon>eudicotyledons</taxon>
        <taxon>Gunneridae</taxon>
        <taxon>Pentapetalae</taxon>
        <taxon>rosids</taxon>
        <taxon>malvids</taxon>
        <taxon>Malvales</taxon>
        <taxon>Dipterocarpaceae</taxon>
        <taxon>Rubroshorea</taxon>
    </lineage>
</organism>
<feature type="signal peptide" evidence="1">
    <location>
        <begin position="1"/>
        <end position="31"/>
    </location>
</feature>
<comment type="caution">
    <text evidence="2">The sequence shown here is derived from an EMBL/GenBank/DDBJ whole genome shotgun (WGS) entry which is preliminary data.</text>
</comment>
<name>A0AAV5LRN6_9ROSI</name>
<evidence type="ECO:0000313" key="3">
    <source>
        <dbReference type="Proteomes" id="UP001054252"/>
    </source>
</evidence>
<dbReference type="Proteomes" id="UP001054252">
    <property type="component" value="Unassembled WGS sequence"/>
</dbReference>
<gene>
    <name evidence="2" type="ORF">SLEP1_g47226</name>
</gene>